<dbReference type="RefSeq" id="WP_158028888.1">
    <property type="nucleotide sequence ID" value="NZ_BMHG01000001.1"/>
</dbReference>
<accession>A0A6H9WUZ0</accession>
<keyword evidence="4" id="KW-1185">Reference proteome</keyword>
<dbReference type="InterPro" id="IPR002201">
    <property type="entry name" value="Glyco_trans_9"/>
</dbReference>
<dbReference type="GO" id="GO:0005829">
    <property type="term" value="C:cytosol"/>
    <property type="evidence" value="ECO:0007669"/>
    <property type="project" value="TreeGrafter"/>
</dbReference>
<dbReference type="Gene3D" id="3.40.50.2000">
    <property type="entry name" value="Glycogen Phosphorylase B"/>
    <property type="match status" value="2"/>
</dbReference>
<name>A0A6H9WUZ0_9MICO</name>
<reference evidence="3 4" key="1">
    <citation type="submission" date="2019-09" db="EMBL/GenBank/DDBJ databases">
        <title>Phylogeny of genus Pseudoclavibacter and closely related genus.</title>
        <authorList>
            <person name="Li Y."/>
        </authorList>
    </citation>
    <scope>NUCLEOTIDE SEQUENCE [LARGE SCALE GENOMIC DNA]</scope>
    <source>
        <strain evidence="3 4">EGI 60007</strain>
    </source>
</reference>
<sequence>MPTEGPEPYTADWLAAAGRLGDAPGPAEGRGDRAGPALAPADILVLRALGLGDALTGVAALRGLRRGYPGRRLVLAAPTASGGLLRELGIVDEVLAVPGLVPLPEVSPGLVAVNLHGRGPASHRLLQAARPSRLVAFAAPEAQHPGPEWREDEHEVDRWCRLVRDAGAECSREDLRLRPRAVADQARRRRAGSATVLVHPGAASASRRWPVDRWRQVSAALSDEGHRVVVTGAAAEAPLGRAVAEGLPGVEDHTGRYRLSDLSDRVRDADLVLSADTGVAHLATGWCVPSVVLFGPVPPARWGPAIDAGLHSVLWHGDPDAGEWGDPHGDALDPLLARISVDEVVRAAQAQLSAVPVPERMHREP</sequence>
<dbReference type="AlphaFoldDB" id="A0A6H9WUZ0"/>
<dbReference type="GO" id="GO:0008713">
    <property type="term" value="F:ADP-heptose-lipopolysaccharide heptosyltransferase activity"/>
    <property type="evidence" value="ECO:0007669"/>
    <property type="project" value="TreeGrafter"/>
</dbReference>
<dbReference type="EMBL" id="WBJY01000001">
    <property type="protein sequence ID" value="KAB1650304.1"/>
    <property type="molecule type" value="Genomic_DNA"/>
</dbReference>
<dbReference type="OrthoDB" id="9807356at2"/>
<keyword evidence="2 3" id="KW-0808">Transferase</keyword>
<protein>
    <submittedName>
        <fullName evidence="3">Glycosyltransferase family 9 protein</fullName>
    </submittedName>
</protein>
<keyword evidence="1" id="KW-0328">Glycosyltransferase</keyword>
<proteinExistence type="predicted"/>
<dbReference type="CDD" id="cd03789">
    <property type="entry name" value="GT9_LPS_heptosyltransferase"/>
    <property type="match status" value="1"/>
</dbReference>
<dbReference type="SUPFAM" id="SSF53756">
    <property type="entry name" value="UDP-Glycosyltransferase/glycogen phosphorylase"/>
    <property type="match status" value="1"/>
</dbReference>
<dbReference type="PANTHER" id="PTHR30160">
    <property type="entry name" value="TETRAACYLDISACCHARIDE 4'-KINASE-RELATED"/>
    <property type="match status" value="1"/>
</dbReference>
<evidence type="ECO:0000256" key="2">
    <source>
        <dbReference type="ARBA" id="ARBA00022679"/>
    </source>
</evidence>
<evidence type="ECO:0000313" key="4">
    <source>
        <dbReference type="Proteomes" id="UP000431744"/>
    </source>
</evidence>
<dbReference type="GO" id="GO:0009244">
    <property type="term" value="P:lipopolysaccharide core region biosynthetic process"/>
    <property type="evidence" value="ECO:0007669"/>
    <property type="project" value="TreeGrafter"/>
</dbReference>
<dbReference type="Pfam" id="PF01075">
    <property type="entry name" value="Glyco_transf_9"/>
    <property type="match status" value="1"/>
</dbReference>
<organism evidence="3 4">
    <name type="scientific">Pseudoclavibacter endophyticus</name>
    <dbReference type="NCBI Taxonomy" id="1778590"/>
    <lineage>
        <taxon>Bacteria</taxon>
        <taxon>Bacillati</taxon>
        <taxon>Actinomycetota</taxon>
        <taxon>Actinomycetes</taxon>
        <taxon>Micrococcales</taxon>
        <taxon>Microbacteriaceae</taxon>
        <taxon>Pseudoclavibacter</taxon>
    </lineage>
</organism>
<dbReference type="Proteomes" id="UP000431744">
    <property type="component" value="Unassembled WGS sequence"/>
</dbReference>
<evidence type="ECO:0000313" key="3">
    <source>
        <dbReference type="EMBL" id="KAB1650304.1"/>
    </source>
</evidence>
<evidence type="ECO:0000256" key="1">
    <source>
        <dbReference type="ARBA" id="ARBA00022676"/>
    </source>
</evidence>
<dbReference type="PANTHER" id="PTHR30160:SF1">
    <property type="entry name" value="LIPOPOLYSACCHARIDE 1,2-N-ACETYLGLUCOSAMINETRANSFERASE-RELATED"/>
    <property type="match status" value="1"/>
</dbReference>
<gene>
    <name evidence="3" type="ORF">F8O04_08985</name>
</gene>
<comment type="caution">
    <text evidence="3">The sequence shown here is derived from an EMBL/GenBank/DDBJ whole genome shotgun (WGS) entry which is preliminary data.</text>
</comment>
<dbReference type="InterPro" id="IPR051199">
    <property type="entry name" value="LPS_LOS_Heptosyltrfase"/>
</dbReference>